<feature type="region of interest" description="Disordered" evidence="12">
    <location>
        <begin position="612"/>
        <end position="635"/>
    </location>
</feature>
<dbReference type="GO" id="GO:0004674">
    <property type="term" value="F:protein serine/threonine kinase activity"/>
    <property type="evidence" value="ECO:0007669"/>
    <property type="project" value="UniProtKB-KW"/>
</dbReference>
<comment type="similarity">
    <text evidence="8">Belongs to the protein kinase superfamily. CAMK Ser/Thr protein kinase family. Smok subfamily.</text>
</comment>
<feature type="region of interest" description="Disordered" evidence="12">
    <location>
        <begin position="1085"/>
        <end position="1147"/>
    </location>
</feature>
<evidence type="ECO:0000256" key="6">
    <source>
        <dbReference type="ARBA" id="ARBA00022777"/>
    </source>
</evidence>
<feature type="compositionally biased region" description="Polar residues" evidence="12">
    <location>
        <begin position="162"/>
        <end position="187"/>
    </location>
</feature>
<dbReference type="CDD" id="cd14077">
    <property type="entry name" value="STKc_Kin1_2"/>
    <property type="match status" value="1"/>
</dbReference>
<dbReference type="PROSITE" id="PS00107">
    <property type="entry name" value="PROTEIN_KINASE_ATP"/>
    <property type="match status" value="1"/>
</dbReference>
<dbReference type="OrthoDB" id="1928777at2759"/>
<dbReference type="InterPro" id="IPR028375">
    <property type="entry name" value="KA1/Ssp2_C"/>
</dbReference>
<dbReference type="InterPro" id="IPR001772">
    <property type="entry name" value="KA1_dom"/>
</dbReference>
<feature type="compositionally biased region" description="Polar residues" evidence="12">
    <location>
        <begin position="1182"/>
        <end position="1194"/>
    </location>
</feature>
<dbReference type="Gene3D" id="1.10.510.10">
    <property type="entry name" value="Transferase(Phosphotransferase) domain 1"/>
    <property type="match status" value="1"/>
</dbReference>
<feature type="compositionally biased region" description="Polar residues" evidence="12">
    <location>
        <begin position="99"/>
        <end position="108"/>
    </location>
</feature>
<name>A0A9W6YT96_AMBMO</name>
<comment type="catalytic activity">
    <reaction evidence="10">
        <text>L-seryl-[protein] + ATP = O-phospho-L-seryl-[protein] + ADP + H(+)</text>
        <dbReference type="Rhea" id="RHEA:17989"/>
        <dbReference type="Rhea" id="RHEA-COMP:9863"/>
        <dbReference type="Rhea" id="RHEA-COMP:11604"/>
        <dbReference type="ChEBI" id="CHEBI:15378"/>
        <dbReference type="ChEBI" id="CHEBI:29999"/>
        <dbReference type="ChEBI" id="CHEBI:30616"/>
        <dbReference type="ChEBI" id="CHEBI:83421"/>
        <dbReference type="ChEBI" id="CHEBI:456216"/>
        <dbReference type="EC" id="2.7.11.1"/>
    </reaction>
</comment>
<dbReference type="GO" id="GO:0035556">
    <property type="term" value="P:intracellular signal transduction"/>
    <property type="evidence" value="ECO:0007669"/>
    <property type="project" value="TreeGrafter"/>
</dbReference>
<evidence type="ECO:0000313" key="15">
    <source>
        <dbReference type="EMBL" id="GMG21180.1"/>
    </source>
</evidence>
<dbReference type="Proteomes" id="UP001165063">
    <property type="component" value="Unassembled WGS sequence"/>
</dbReference>
<feature type="binding site" evidence="11">
    <location>
        <position position="266"/>
    </location>
    <ligand>
        <name>ATP</name>
        <dbReference type="ChEBI" id="CHEBI:30616"/>
    </ligand>
</feature>
<dbReference type="InterPro" id="IPR008271">
    <property type="entry name" value="Ser/Thr_kinase_AS"/>
</dbReference>
<feature type="region of interest" description="Disordered" evidence="12">
    <location>
        <begin position="1161"/>
        <end position="1199"/>
    </location>
</feature>
<evidence type="ECO:0000313" key="16">
    <source>
        <dbReference type="Proteomes" id="UP001165063"/>
    </source>
</evidence>
<dbReference type="GO" id="GO:0005737">
    <property type="term" value="C:cytoplasm"/>
    <property type="evidence" value="ECO:0007669"/>
    <property type="project" value="TreeGrafter"/>
</dbReference>
<dbReference type="PANTHER" id="PTHR24346">
    <property type="entry name" value="MAP/MICROTUBULE AFFINITY-REGULATING KINASE"/>
    <property type="match status" value="1"/>
</dbReference>
<comment type="similarity">
    <text evidence="1">Belongs to the protein kinase superfamily. CAMK Ser/Thr protein kinase family. NIM1 subfamily.</text>
</comment>
<dbReference type="EMBL" id="BSXU01000581">
    <property type="protein sequence ID" value="GMG21180.1"/>
    <property type="molecule type" value="Genomic_DNA"/>
</dbReference>
<dbReference type="GO" id="GO:0000226">
    <property type="term" value="P:microtubule cytoskeleton organization"/>
    <property type="evidence" value="ECO:0007669"/>
    <property type="project" value="TreeGrafter"/>
</dbReference>
<evidence type="ECO:0000256" key="3">
    <source>
        <dbReference type="ARBA" id="ARBA00022527"/>
    </source>
</evidence>
<dbReference type="PROSITE" id="PS00108">
    <property type="entry name" value="PROTEIN_KINASE_ST"/>
    <property type="match status" value="1"/>
</dbReference>
<evidence type="ECO:0000256" key="2">
    <source>
        <dbReference type="ARBA" id="ARBA00012513"/>
    </source>
</evidence>
<keyword evidence="5 11" id="KW-0547">Nucleotide-binding</keyword>
<evidence type="ECO:0000256" key="1">
    <source>
        <dbReference type="ARBA" id="ARBA00010791"/>
    </source>
</evidence>
<feature type="compositionally biased region" description="Low complexity" evidence="12">
    <location>
        <begin position="204"/>
        <end position="215"/>
    </location>
</feature>
<comment type="caution">
    <text evidence="15">The sequence shown here is derived from an EMBL/GenBank/DDBJ whole genome shotgun (WGS) entry which is preliminary data.</text>
</comment>
<feature type="region of interest" description="Disordered" evidence="12">
    <location>
        <begin position="804"/>
        <end position="823"/>
    </location>
</feature>
<sequence length="1328" mass="147317">MSYNNINNNKDQDDYQQQYNQWSSDLQRNSLVVPGLSPSNPFRPRSSSFKSGHQPQQYSTNAAPATPRMLRNASSSNNMADDYTAAGAIGATGTPGGNDNMTGVQRTPSSKRRSVNYQQYQQQQAAQQYTGSPRRNTIDQMQMQAPIDDAKRGLLPGVDFEPQSTNTNTRNVNSGVPGNVFRSNSQHKAPKIAMDNNHQQQPKNTATTTTNTASSHDVNQQFHRKAIGDWDFAKTIGAGSMGKVKLARHRVTNEICAVKIIPRAVKIWQRQHAKDPTPTDPTEIAKKRKDLEKEIARDKRTIREGALGRILYHPYICRLYEMFPMTNHYYMLFEYVSGGQMLDFIVAHGSLKERHARKFCRGIASALDYCHSNNIVHRDLKIENIMINKNGEIKIIDFGLSNMFDRQHLLKTYCGSLYFAAPELLSAHPYIGPEVDVWSFGVVLYVLVCGKVPFDDQSVSALHEKIKKGHVEYPDKLSRECVNLLSRMLVVDPTKRASLHEVMAHPWMVKGFECPPSNYLPHRTPLELPLDPDVLEIMAEYELVSSEQEAFKELNYLVTSHQYQLATKNWHARYSQPELYDSSIQDPTLGFHPLISIYYLVDEMLKRKRIKEESNKTRVSQKQAQQQQQQQPFTATPQLAQASDFNNVTALHQRTFSTPNPDQRFLQQKQDQQQQAPVLTFPQAAYTSSHQQSDTIPATTITKNQVRNESTPPPQQQIPSDAYNSPLFRKLSVKKTRQEAAVDERETQLENKLSDLHLDRTTGRRVTTDYYNNNDNNNNNTNNTTNNTVRRVGSMKITTKEKQQLQLPPLPPSSKQQIQHHQRAASAYTPKHYVPDFAEKPLPAARKGAENNDTIGGGITDNGASNMKVPESRQYHPSARAKSMGHARKHSLNINTKSTSFNNTEALPPLPTTAMVMEDGFFDDVDMDDIPFDGDYTKPKRRPADEEIISQFEHAAPGSMPSIEYPKTLFLKGFFSVQTTSTKPLPIIRYDIISVLPQMGVKFTEVKGGFVCIHYPSIVGSGGNNGNDGNANNAITDAAAPTIVATTVGGGPQNYQYPPPVSVDDPAAALPKTPTIEVRMEDQLAANSNSKSVSPSEASTGIADYKRTSLSSRNSNEKKATLGAAGDDTAIATGDSNKPTTPSKMHRRKFSLGNGLLNYRKQQQAASGQPSPPQTSQKEKLSLSTNVPANNNDTLLIPQTPAPANFVRRTNSYDQSSESMTFDEPNGGSDMLVSSRLEQENRVHRYSSSGAGAAAVANAVTGAQGAASGAGKAAGHSSGGAKKTPLKFEIHIVKVPLVGLYGIQFKKVSGNTWLYKSLASEILNRLNL</sequence>
<feature type="region of interest" description="Disordered" evidence="12">
    <location>
        <begin position="655"/>
        <end position="725"/>
    </location>
</feature>
<feature type="compositionally biased region" description="Low complexity" evidence="12">
    <location>
        <begin position="663"/>
        <end position="675"/>
    </location>
</feature>
<dbReference type="SUPFAM" id="SSF103243">
    <property type="entry name" value="KA1-like"/>
    <property type="match status" value="1"/>
</dbReference>
<proteinExistence type="inferred from homology"/>
<organism evidence="15 16">
    <name type="scientific">Ambrosiozyma monospora</name>
    <name type="common">Yeast</name>
    <name type="synonym">Endomycopsis monosporus</name>
    <dbReference type="NCBI Taxonomy" id="43982"/>
    <lineage>
        <taxon>Eukaryota</taxon>
        <taxon>Fungi</taxon>
        <taxon>Dikarya</taxon>
        <taxon>Ascomycota</taxon>
        <taxon>Saccharomycotina</taxon>
        <taxon>Pichiomycetes</taxon>
        <taxon>Pichiales</taxon>
        <taxon>Pichiaceae</taxon>
        <taxon>Ambrosiozyma</taxon>
    </lineage>
</organism>
<dbReference type="InterPro" id="IPR000719">
    <property type="entry name" value="Prot_kinase_dom"/>
</dbReference>
<evidence type="ECO:0000256" key="11">
    <source>
        <dbReference type="PROSITE-ProRule" id="PRU10141"/>
    </source>
</evidence>
<evidence type="ECO:0000256" key="4">
    <source>
        <dbReference type="ARBA" id="ARBA00022679"/>
    </source>
</evidence>
<dbReference type="Gene3D" id="3.30.310.80">
    <property type="entry name" value="Kinase associated domain 1, KA1"/>
    <property type="match status" value="1"/>
</dbReference>
<accession>A0A9W6YT96</accession>
<dbReference type="Pfam" id="PF02149">
    <property type="entry name" value="KA1"/>
    <property type="match status" value="1"/>
</dbReference>
<evidence type="ECO:0000256" key="9">
    <source>
        <dbReference type="ARBA" id="ARBA00047899"/>
    </source>
</evidence>
<feature type="compositionally biased region" description="Polar residues" evidence="12">
    <location>
        <begin position="685"/>
        <end position="710"/>
    </location>
</feature>
<feature type="region of interest" description="Disordered" evidence="12">
    <location>
        <begin position="161"/>
        <end position="215"/>
    </location>
</feature>
<feature type="compositionally biased region" description="Low complexity" evidence="12">
    <location>
        <begin position="621"/>
        <end position="635"/>
    </location>
</feature>
<dbReference type="PROSITE" id="PS50011">
    <property type="entry name" value="PROTEIN_KINASE_DOM"/>
    <property type="match status" value="1"/>
</dbReference>
<feature type="compositionally biased region" description="Polar residues" evidence="12">
    <location>
        <begin position="53"/>
        <end position="63"/>
    </location>
</feature>
<keyword evidence="6" id="KW-0418">Kinase</keyword>
<keyword evidence="4" id="KW-0808">Transferase</keyword>
<dbReference type="PANTHER" id="PTHR24346:SF82">
    <property type="entry name" value="KP78A-RELATED"/>
    <property type="match status" value="1"/>
</dbReference>
<evidence type="ECO:0000259" key="13">
    <source>
        <dbReference type="PROSITE" id="PS50011"/>
    </source>
</evidence>
<evidence type="ECO:0000259" key="14">
    <source>
        <dbReference type="PROSITE" id="PS50032"/>
    </source>
</evidence>
<evidence type="ECO:0000256" key="7">
    <source>
        <dbReference type="ARBA" id="ARBA00022840"/>
    </source>
</evidence>
<feature type="region of interest" description="Disordered" evidence="12">
    <location>
        <begin position="849"/>
        <end position="868"/>
    </location>
</feature>
<keyword evidence="7 11" id="KW-0067">ATP-binding</keyword>
<feature type="compositionally biased region" description="Low complexity" evidence="12">
    <location>
        <begin position="117"/>
        <end position="129"/>
    </location>
</feature>
<feature type="compositionally biased region" description="Polar residues" evidence="12">
    <location>
        <begin position="1085"/>
        <end position="1099"/>
    </location>
</feature>
<gene>
    <name evidence="15" type="ORF">Amon01_000179400</name>
</gene>
<evidence type="ECO:0000256" key="12">
    <source>
        <dbReference type="SAM" id="MobiDB-lite"/>
    </source>
</evidence>
<reference evidence="15" key="1">
    <citation type="submission" date="2023-04" db="EMBL/GenBank/DDBJ databases">
        <title>Ambrosiozyma monospora NBRC 1965.</title>
        <authorList>
            <person name="Ichikawa N."/>
            <person name="Sato H."/>
            <person name="Tonouchi N."/>
        </authorList>
    </citation>
    <scope>NUCLEOTIDE SEQUENCE</scope>
    <source>
        <strain evidence="15">NBRC 1965</strain>
    </source>
</reference>
<dbReference type="Pfam" id="PF00069">
    <property type="entry name" value="Pkinase"/>
    <property type="match status" value="1"/>
</dbReference>
<feature type="domain" description="Protein kinase" evidence="13">
    <location>
        <begin position="230"/>
        <end position="508"/>
    </location>
</feature>
<feature type="region of interest" description="Disordered" evidence="12">
    <location>
        <begin position="31"/>
        <end position="132"/>
    </location>
</feature>
<protein>
    <recommendedName>
        <fullName evidence="2">non-specific serine/threonine protein kinase</fullName>
        <ecNumber evidence="2">2.7.11.1</ecNumber>
    </recommendedName>
</protein>
<feature type="compositionally biased region" description="Low complexity" evidence="12">
    <location>
        <begin position="37"/>
        <end position="51"/>
    </location>
</feature>
<dbReference type="PROSITE" id="PS50032">
    <property type="entry name" value="KA1"/>
    <property type="match status" value="1"/>
</dbReference>
<dbReference type="GO" id="GO:0005524">
    <property type="term" value="F:ATP binding"/>
    <property type="evidence" value="ECO:0007669"/>
    <property type="project" value="UniProtKB-UniRule"/>
</dbReference>
<feature type="domain" description="KA1" evidence="14">
    <location>
        <begin position="1279"/>
        <end position="1328"/>
    </location>
</feature>
<dbReference type="FunFam" id="1.10.510.10:FF:000002">
    <property type="entry name" value="Non-specific serine/threonine protein kinase"/>
    <property type="match status" value="1"/>
</dbReference>
<feature type="compositionally biased region" description="Low complexity" evidence="12">
    <location>
        <begin position="1121"/>
        <end position="1135"/>
    </location>
</feature>
<dbReference type="SUPFAM" id="SSF56112">
    <property type="entry name" value="Protein kinase-like (PK-like)"/>
    <property type="match status" value="1"/>
</dbReference>
<keyword evidence="16" id="KW-1185">Reference proteome</keyword>
<evidence type="ECO:0000256" key="5">
    <source>
        <dbReference type="ARBA" id="ARBA00022741"/>
    </source>
</evidence>
<evidence type="ECO:0000256" key="10">
    <source>
        <dbReference type="ARBA" id="ARBA00048679"/>
    </source>
</evidence>
<dbReference type="SMART" id="SM00220">
    <property type="entry name" value="S_TKc"/>
    <property type="match status" value="1"/>
</dbReference>
<dbReference type="GO" id="GO:0030447">
    <property type="term" value="P:filamentous growth"/>
    <property type="evidence" value="ECO:0007669"/>
    <property type="project" value="UniProtKB-ARBA"/>
</dbReference>
<dbReference type="EC" id="2.7.11.1" evidence="2"/>
<keyword evidence="3" id="KW-0723">Serine/threonine-protein kinase</keyword>
<comment type="catalytic activity">
    <reaction evidence="9">
        <text>L-threonyl-[protein] + ATP = O-phospho-L-threonyl-[protein] + ADP + H(+)</text>
        <dbReference type="Rhea" id="RHEA:46608"/>
        <dbReference type="Rhea" id="RHEA-COMP:11060"/>
        <dbReference type="Rhea" id="RHEA-COMP:11605"/>
        <dbReference type="ChEBI" id="CHEBI:15378"/>
        <dbReference type="ChEBI" id="CHEBI:30013"/>
        <dbReference type="ChEBI" id="CHEBI:30616"/>
        <dbReference type="ChEBI" id="CHEBI:61977"/>
        <dbReference type="ChEBI" id="CHEBI:456216"/>
        <dbReference type="EC" id="2.7.11.1"/>
    </reaction>
</comment>
<dbReference type="InterPro" id="IPR017441">
    <property type="entry name" value="Protein_kinase_ATP_BS"/>
</dbReference>
<evidence type="ECO:0000256" key="8">
    <source>
        <dbReference type="ARBA" id="ARBA00038181"/>
    </source>
</evidence>
<dbReference type="InterPro" id="IPR011009">
    <property type="entry name" value="Kinase-like_dom_sf"/>
</dbReference>